<feature type="compositionally biased region" description="Basic and acidic residues" evidence="1">
    <location>
        <begin position="243"/>
        <end position="255"/>
    </location>
</feature>
<evidence type="ECO:0000256" key="1">
    <source>
        <dbReference type="SAM" id="MobiDB-lite"/>
    </source>
</evidence>
<name>F0X9M2_GROCL</name>
<evidence type="ECO:0000313" key="4">
    <source>
        <dbReference type="Proteomes" id="UP000007796"/>
    </source>
</evidence>
<dbReference type="RefSeq" id="XP_014175622.1">
    <property type="nucleotide sequence ID" value="XM_014320147.1"/>
</dbReference>
<evidence type="ECO:0000313" key="3">
    <source>
        <dbReference type="EMBL" id="EFX06140.1"/>
    </source>
</evidence>
<protein>
    <recommendedName>
        <fullName evidence="2">SET domain-containing protein</fullName>
    </recommendedName>
</protein>
<dbReference type="EMBL" id="GL629735">
    <property type="protein sequence ID" value="EFX06140.1"/>
    <property type="molecule type" value="Genomic_DNA"/>
</dbReference>
<dbReference type="Proteomes" id="UP000007796">
    <property type="component" value="Unassembled WGS sequence"/>
</dbReference>
<organism evidence="4">
    <name type="scientific">Grosmannia clavigera (strain kw1407 / UAMH 11150)</name>
    <name type="common">Blue stain fungus</name>
    <name type="synonym">Graphiocladiella clavigera</name>
    <dbReference type="NCBI Taxonomy" id="655863"/>
    <lineage>
        <taxon>Eukaryota</taxon>
        <taxon>Fungi</taxon>
        <taxon>Dikarya</taxon>
        <taxon>Ascomycota</taxon>
        <taxon>Pezizomycotina</taxon>
        <taxon>Sordariomycetes</taxon>
        <taxon>Sordariomycetidae</taxon>
        <taxon>Ophiostomatales</taxon>
        <taxon>Ophiostomataceae</taxon>
        <taxon>Leptographium</taxon>
    </lineage>
</organism>
<sequence length="301" mass="32345">MAKKQGSERGRNGGRGGGRDNGGPSTSTGTSKAVPTNWPSDVAYLTTPVYAGIAPWQRTMLQTQPGEEGGGRGQGRVVAPLSEIPSIQRFGPSSLVEIRTIDDAGHPACGQRGLFAAQQLRAGSFLVPYFGVYHRGHVSVSGGGSRGRKESDYDLWLDRAADVAVDAAEAGNEARFVNDYRGTGKPRPNAEFREVWDPRRGERGMAVFVLPAGKRAAAGTGGIAKGDEILVSYGKGFWEMRQKEEEGKGEEKGEMEMQDALKVQQVQPTQQSPDIDLTTDYRPTTVKSITYARAAAKTTAR</sequence>
<reference evidence="3 4" key="1">
    <citation type="journal article" date="2011" name="Proc. Natl. Acad. Sci. U.S.A.">
        <title>Genome and transcriptome analyses of the mountain pine beetle-fungal symbiont Grosmannia clavigera, a lodgepole pine pathogen.</title>
        <authorList>
            <person name="DiGuistini S."/>
            <person name="Wang Y."/>
            <person name="Liao N.Y."/>
            <person name="Taylor G."/>
            <person name="Tanguay P."/>
            <person name="Feau N."/>
            <person name="Henrissat B."/>
            <person name="Chan S.K."/>
            <person name="Hesse-Orce U."/>
            <person name="Alamouti S.M."/>
            <person name="Tsui C.K.M."/>
            <person name="Docking R.T."/>
            <person name="Levasseur A."/>
            <person name="Haridas S."/>
            <person name="Robertson G."/>
            <person name="Birol I."/>
            <person name="Holt R.A."/>
            <person name="Marra M.A."/>
            <person name="Hamelin R.C."/>
            <person name="Hirst M."/>
            <person name="Jones S.J.M."/>
            <person name="Bohlmann J."/>
            <person name="Breuil C."/>
        </authorList>
    </citation>
    <scope>NUCLEOTIDE SEQUENCE [LARGE SCALE GENOMIC DNA]</scope>
    <source>
        <strain evidence="4">kw1407 / UAMH 11150</strain>
    </source>
</reference>
<keyword evidence="4" id="KW-1185">Reference proteome</keyword>
<accession>F0X9M2</accession>
<dbReference type="InParanoid" id="F0X9M2"/>
<feature type="compositionally biased region" description="Polar residues" evidence="1">
    <location>
        <begin position="264"/>
        <end position="273"/>
    </location>
</feature>
<dbReference type="Gene3D" id="2.170.270.10">
    <property type="entry name" value="SET domain"/>
    <property type="match status" value="1"/>
</dbReference>
<dbReference type="PROSITE" id="PS50280">
    <property type="entry name" value="SET"/>
    <property type="match status" value="1"/>
</dbReference>
<dbReference type="InterPro" id="IPR046341">
    <property type="entry name" value="SET_dom_sf"/>
</dbReference>
<feature type="region of interest" description="Disordered" evidence="1">
    <location>
        <begin position="243"/>
        <end position="281"/>
    </location>
</feature>
<dbReference type="OrthoDB" id="5792673at2759"/>
<proteinExistence type="predicted"/>
<evidence type="ECO:0000259" key="2">
    <source>
        <dbReference type="PROSITE" id="PS50280"/>
    </source>
</evidence>
<gene>
    <name evidence="3" type="ORF">CMQ_4209</name>
</gene>
<feature type="region of interest" description="Disordered" evidence="1">
    <location>
        <begin position="1"/>
        <end position="39"/>
    </location>
</feature>
<dbReference type="STRING" id="655863.F0X9M2"/>
<dbReference type="InterPro" id="IPR001214">
    <property type="entry name" value="SET_dom"/>
</dbReference>
<dbReference type="AlphaFoldDB" id="F0X9M2"/>
<feature type="domain" description="SET" evidence="2">
    <location>
        <begin position="94"/>
        <end position="234"/>
    </location>
</feature>
<feature type="compositionally biased region" description="Polar residues" evidence="1">
    <location>
        <begin position="24"/>
        <end position="39"/>
    </location>
</feature>
<dbReference type="SUPFAM" id="SSF82199">
    <property type="entry name" value="SET domain"/>
    <property type="match status" value="1"/>
</dbReference>
<dbReference type="eggNOG" id="ENOG502S3NK">
    <property type="taxonomic scope" value="Eukaryota"/>
</dbReference>
<dbReference type="GeneID" id="25977395"/>
<dbReference type="HOGENOM" id="CLU_054608_0_0_1"/>
<feature type="compositionally biased region" description="Basic and acidic residues" evidence="1">
    <location>
        <begin position="1"/>
        <end position="11"/>
    </location>
</feature>